<keyword evidence="1" id="KW-0812">Transmembrane</keyword>
<keyword evidence="1" id="KW-0472">Membrane</keyword>
<dbReference type="Pfam" id="PF01569">
    <property type="entry name" value="PAP2"/>
    <property type="match status" value="1"/>
</dbReference>
<dbReference type="InterPro" id="IPR036938">
    <property type="entry name" value="PAP2/HPO_sf"/>
</dbReference>
<evidence type="ECO:0000256" key="1">
    <source>
        <dbReference type="SAM" id="Phobius"/>
    </source>
</evidence>
<organism evidence="3">
    <name type="scientific">marine sediment metagenome</name>
    <dbReference type="NCBI Taxonomy" id="412755"/>
    <lineage>
        <taxon>unclassified sequences</taxon>
        <taxon>metagenomes</taxon>
        <taxon>ecological metagenomes</taxon>
    </lineage>
</organism>
<dbReference type="AlphaFoldDB" id="X0T2N8"/>
<evidence type="ECO:0000259" key="2">
    <source>
        <dbReference type="Pfam" id="PF01569"/>
    </source>
</evidence>
<proteinExistence type="predicted"/>
<dbReference type="SUPFAM" id="SSF48317">
    <property type="entry name" value="Acid phosphatase/Vanadium-dependent haloperoxidase"/>
    <property type="match status" value="1"/>
</dbReference>
<dbReference type="EMBL" id="BARS01012511">
    <property type="protein sequence ID" value="GAF87474.1"/>
    <property type="molecule type" value="Genomic_DNA"/>
</dbReference>
<gene>
    <name evidence="3" type="ORF">S01H1_22245</name>
</gene>
<reference evidence="3" key="1">
    <citation type="journal article" date="2014" name="Front. Microbiol.">
        <title>High frequency of phylogenetically diverse reductive dehalogenase-homologous genes in deep subseafloor sedimentary metagenomes.</title>
        <authorList>
            <person name="Kawai M."/>
            <person name="Futagami T."/>
            <person name="Toyoda A."/>
            <person name="Takaki Y."/>
            <person name="Nishi S."/>
            <person name="Hori S."/>
            <person name="Arai W."/>
            <person name="Tsubouchi T."/>
            <person name="Morono Y."/>
            <person name="Uchiyama I."/>
            <person name="Ito T."/>
            <person name="Fujiyama A."/>
            <person name="Inagaki F."/>
            <person name="Takami H."/>
        </authorList>
    </citation>
    <scope>NUCLEOTIDE SEQUENCE</scope>
    <source>
        <strain evidence="3">Expedition CK06-06</strain>
    </source>
</reference>
<evidence type="ECO:0000313" key="3">
    <source>
        <dbReference type="EMBL" id="GAF87474.1"/>
    </source>
</evidence>
<comment type="caution">
    <text evidence="3">The sequence shown here is derived from an EMBL/GenBank/DDBJ whole genome shotgun (WGS) entry which is preliminary data.</text>
</comment>
<feature type="domain" description="Phosphatidic acid phosphatase type 2/haloperoxidase" evidence="2">
    <location>
        <begin position="4"/>
        <end position="62"/>
    </location>
</feature>
<name>X0T2N8_9ZZZZ</name>
<feature type="transmembrane region" description="Helical" evidence="1">
    <location>
        <begin position="21"/>
        <end position="41"/>
    </location>
</feature>
<keyword evidence="1" id="KW-1133">Transmembrane helix</keyword>
<feature type="non-terminal residue" evidence="3">
    <location>
        <position position="1"/>
    </location>
</feature>
<sequence>SSHVAAITCVWLVSRRSLGRLSWIVLTIAVGIFIGTVYGGFHYAVDAVAGVLVGLALGAQGPRIHTAITRWLEG</sequence>
<accession>X0T2N8</accession>
<protein>
    <recommendedName>
        <fullName evidence="2">Phosphatidic acid phosphatase type 2/haloperoxidase domain-containing protein</fullName>
    </recommendedName>
</protein>
<dbReference type="GO" id="GO:0016020">
    <property type="term" value="C:membrane"/>
    <property type="evidence" value="ECO:0007669"/>
    <property type="project" value="UniProtKB-SubCell"/>
</dbReference>
<dbReference type="InterPro" id="IPR000326">
    <property type="entry name" value="PAP2/HPO"/>
</dbReference>